<evidence type="ECO:0000313" key="6">
    <source>
        <dbReference type="EMBL" id="MBC3803199.1"/>
    </source>
</evidence>
<dbReference type="RefSeq" id="WP_186841118.1">
    <property type="nucleotide sequence ID" value="NZ_WJBC01000002.1"/>
</dbReference>
<dbReference type="PROSITE" id="PS50893">
    <property type="entry name" value="ABC_TRANSPORTER_2"/>
    <property type="match status" value="1"/>
</dbReference>
<dbReference type="Pfam" id="PF00005">
    <property type="entry name" value="ABC_tran"/>
    <property type="match status" value="1"/>
</dbReference>
<keyword evidence="4 6" id="KW-0067">ATP-binding</keyword>
<dbReference type="InterPro" id="IPR003593">
    <property type="entry name" value="AAA+_ATPase"/>
</dbReference>
<dbReference type="InterPro" id="IPR050153">
    <property type="entry name" value="Metal_Ion_Import_ABC"/>
</dbReference>
<name>A0ABR6WRG4_9FIRM</name>
<gene>
    <name evidence="6" type="ORF">GH808_01905</name>
</gene>
<proteinExistence type="inferred from homology"/>
<dbReference type="InterPro" id="IPR003439">
    <property type="entry name" value="ABC_transporter-like_ATP-bd"/>
</dbReference>
<evidence type="ECO:0000259" key="5">
    <source>
        <dbReference type="PROSITE" id="PS50893"/>
    </source>
</evidence>
<dbReference type="PANTHER" id="PTHR42734:SF17">
    <property type="entry name" value="METAL TRANSPORT SYSTEM ATP-BINDING PROTEIN TM_0124-RELATED"/>
    <property type="match status" value="1"/>
</dbReference>
<dbReference type="Gene3D" id="3.40.50.300">
    <property type="entry name" value="P-loop containing nucleotide triphosphate hydrolases"/>
    <property type="match status" value="1"/>
</dbReference>
<dbReference type="SUPFAM" id="SSF52540">
    <property type="entry name" value="P-loop containing nucleoside triphosphate hydrolases"/>
    <property type="match status" value="1"/>
</dbReference>
<keyword evidence="7" id="KW-1185">Reference proteome</keyword>
<dbReference type="InterPro" id="IPR017871">
    <property type="entry name" value="ABC_transporter-like_CS"/>
</dbReference>
<organism evidence="6 7">
    <name type="scientific">Acetobacterium fimetarium</name>
    <dbReference type="NCBI Taxonomy" id="52691"/>
    <lineage>
        <taxon>Bacteria</taxon>
        <taxon>Bacillati</taxon>
        <taxon>Bacillota</taxon>
        <taxon>Clostridia</taxon>
        <taxon>Eubacteriales</taxon>
        <taxon>Eubacteriaceae</taxon>
        <taxon>Acetobacterium</taxon>
    </lineage>
</organism>
<protein>
    <submittedName>
        <fullName evidence="6">ATP-binding cassette domain-containing protein</fullName>
    </submittedName>
</protein>
<dbReference type="SMART" id="SM00382">
    <property type="entry name" value="AAA"/>
    <property type="match status" value="1"/>
</dbReference>
<accession>A0ABR6WRG4</accession>
<dbReference type="InterPro" id="IPR027417">
    <property type="entry name" value="P-loop_NTPase"/>
</dbReference>
<dbReference type="PROSITE" id="PS00211">
    <property type="entry name" value="ABC_TRANSPORTER_1"/>
    <property type="match status" value="1"/>
</dbReference>
<keyword evidence="3" id="KW-0547">Nucleotide-binding</keyword>
<feature type="domain" description="ABC transporter" evidence="5">
    <location>
        <begin position="26"/>
        <end position="257"/>
    </location>
</feature>
<evidence type="ECO:0000256" key="1">
    <source>
        <dbReference type="ARBA" id="ARBA00005417"/>
    </source>
</evidence>
<dbReference type="GO" id="GO:0005524">
    <property type="term" value="F:ATP binding"/>
    <property type="evidence" value="ECO:0007669"/>
    <property type="project" value="UniProtKB-KW"/>
</dbReference>
<evidence type="ECO:0000256" key="3">
    <source>
        <dbReference type="ARBA" id="ARBA00022741"/>
    </source>
</evidence>
<comment type="similarity">
    <text evidence="1">Belongs to the ABC transporter superfamily.</text>
</comment>
<dbReference type="PANTHER" id="PTHR42734">
    <property type="entry name" value="METAL TRANSPORT SYSTEM ATP-BINDING PROTEIN TM_0124-RELATED"/>
    <property type="match status" value="1"/>
</dbReference>
<comment type="caution">
    <text evidence="6">The sequence shown here is derived from an EMBL/GenBank/DDBJ whole genome shotgun (WGS) entry which is preliminary data.</text>
</comment>
<evidence type="ECO:0000256" key="4">
    <source>
        <dbReference type="ARBA" id="ARBA00022840"/>
    </source>
</evidence>
<dbReference type="Proteomes" id="UP000603234">
    <property type="component" value="Unassembled WGS sequence"/>
</dbReference>
<dbReference type="EMBL" id="WJBC01000002">
    <property type="protein sequence ID" value="MBC3803199.1"/>
    <property type="molecule type" value="Genomic_DNA"/>
</dbReference>
<evidence type="ECO:0000256" key="2">
    <source>
        <dbReference type="ARBA" id="ARBA00022448"/>
    </source>
</evidence>
<evidence type="ECO:0000313" key="7">
    <source>
        <dbReference type="Proteomes" id="UP000603234"/>
    </source>
</evidence>
<sequence>MQGSLKFSNVGRNNHIRQIVREKEMLKLENISYVVENDKKIIKEINLTIGTGKLIAITGPNGGGKSTLAKIISGIIKPTTGKIIFNGEDITELNITERARKGISFGFQQPVRFKGLTVHDLIDIAAAKKMSVQEAGHYLTEVGLCAKDYINRELNEGLSGGEIKRIEIATVIARNTSLSILDEPEAGIDLWSFNHLIEVFKKMNADAGKTIIIISHQERILDVADEITAMVEGAIAQQGTKESVLPDLLNCSDPKNCVYCKDLLETD</sequence>
<reference evidence="6 7" key="1">
    <citation type="journal article" date="2020" name="mSystems">
        <title>Defining Genomic and Predicted Metabolic Features of the Acetobacterium Genus.</title>
        <authorList>
            <person name="Ross D.E."/>
            <person name="Marshall C.W."/>
            <person name="Gulliver D."/>
            <person name="May H.D."/>
            <person name="Norman R.S."/>
        </authorList>
    </citation>
    <scope>NUCLEOTIDE SEQUENCE [LARGE SCALE GENOMIC DNA]</scope>
    <source>
        <strain evidence="6 7">DSM 8238</strain>
    </source>
</reference>
<keyword evidence="2" id="KW-0813">Transport</keyword>